<keyword evidence="6" id="KW-0496">Mitochondrion</keyword>
<dbReference type="PROSITE" id="PS50159">
    <property type="entry name" value="RIBOSOMAL_S13_2"/>
    <property type="match status" value="1"/>
</dbReference>
<organism evidence="6">
    <name type="scientific">Micromonas pusilla (strain CCMP1545)</name>
    <name type="common">Picoplanktonic green alga</name>
    <dbReference type="NCBI Taxonomy" id="564608"/>
    <lineage>
        <taxon>Eukaryota</taxon>
        <taxon>Viridiplantae</taxon>
        <taxon>Chlorophyta</taxon>
        <taxon>Mamiellophyceae</taxon>
        <taxon>Mamiellales</taxon>
        <taxon>Mamiellaceae</taxon>
        <taxon>Micromonas</taxon>
    </lineage>
</organism>
<evidence type="ECO:0000256" key="1">
    <source>
        <dbReference type="ARBA" id="ARBA00008080"/>
    </source>
</evidence>
<dbReference type="Gene3D" id="4.10.910.10">
    <property type="entry name" value="30s ribosomal protein s13, domain 2"/>
    <property type="match status" value="1"/>
</dbReference>
<dbReference type="GO" id="GO:0003723">
    <property type="term" value="F:RNA binding"/>
    <property type="evidence" value="ECO:0007669"/>
    <property type="project" value="InterPro"/>
</dbReference>
<evidence type="ECO:0000256" key="5">
    <source>
        <dbReference type="SAM" id="MobiDB-lite"/>
    </source>
</evidence>
<protein>
    <submittedName>
        <fullName evidence="6">Ribosomal protein S13</fullName>
    </submittedName>
</protein>
<name>C1KR82_MICPC</name>
<dbReference type="PANTHER" id="PTHR10871">
    <property type="entry name" value="30S RIBOSOMAL PROTEIN S13/40S RIBOSOMAL PROTEIN S18"/>
    <property type="match status" value="1"/>
</dbReference>
<evidence type="ECO:0000256" key="2">
    <source>
        <dbReference type="ARBA" id="ARBA00022980"/>
    </source>
</evidence>
<dbReference type="GO" id="GO:0003735">
    <property type="term" value="F:structural constituent of ribosome"/>
    <property type="evidence" value="ECO:0007669"/>
    <property type="project" value="InterPro"/>
</dbReference>
<dbReference type="InterPro" id="IPR010979">
    <property type="entry name" value="Ribosomal_uS13-like_H2TH"/>
</dbReference>
<dbReference type="SUPFAM" id="SSF46946">
    <property type="entry name" value="S13-like H2TH domain"/>
    <property type="match status" value="1"/>
</dbReference>
<dbReference type="Gene3D" id="1.10.8.50">
    <property type="match status" value="1"/>
</dbReference>
<dbReference type="InterPro" id="IPR001892">
    <property type="entry name" value="Ribosomal_uS13"/>
</dbReference>
<dbReference type="Pfam" id="PF00416">
    <property type="entry name" value="Ribosomal_S13"/>
    <property type="match status" value="1"/>
</dbReference>
<geneLocation type="mitochondrion" evidence="6"/>
<reference evidence="6" key="1">
    <citation type="submission" date="2009-03" db="EMBL/GenBank/DDBJ databases">
        <title>Green evolution and dynamic adaptations revealed by genomes of the marine picoeukaryotes Micromonas.</title>
        <authorList>
            <person name="Worden A.Z."/>
            <person name="Lee J.-H."/>
            <person name="Mock T."/>
            <person name="Rouze P."/>
            <person name="Simmons M.P."/>
            <person name="Aerts A.L."/>
            <person name="Allen A.E."/>
            <person name="Cuvelier M.L."/>
            <person name="Derelle E."/>
            <person name="Everett M.V."/>
            <person name="Foulon E."/>
            <person name="Grimwood J."/>
            <person name="Gundlach H."/>
            <person name="Henrissat B."/>
            <person name="Napoli C."/>
            <person name="McDonald S.M."/>
            <person name="Schnitzler Parker M."/>
            <person name="Rombauts S."/>
            <person name="Salamov A."/>
            <person name="Von Dassow P."/>
            <person name="Badger J.H."/>
            <person name="Coutinho P.M."/>
            <person name="Demir E."/>
            <person name="Dubchak I."/>
            <person name="Gentemann C."/>
            <person name="Eikrem W."/>
            <person name="Gready J.E."/>
            <person name="John U."/>
            <person name="Lanier W."/>
            <person name="Lindquist E.A."/>
            <person name="Lucas S."/>
            <person name="Mayer K.F.X."/>
            <person name="Moreau H."/>
            <person name="Not F."/>
            <person name="Otillar R."/>
            <person name="Panaud O."/>
            <person name="Pangilinan J."/>
            <person name="Paulsen I."/>
            <person name="Piegu B."/>
            <person name="Poliakov A."/>
            <person name="Robbens S."/>
            <person name="Schmutz J."/>
            <person name="Toulza E."/>
            <person name="Wyss T."/>
            <person name="Zelensky A."/>
            <person name="Zhou K."/>
            <person name="Armbrust E.V."/>
            <person name="Bhattacharya D."/>
            <person name="Goodenough U.W."/>
            <person name="Van de Peer Y."/>
            <person name="Grigoriev I.V."/>
        </authorList>
    </citation>
    <scope>NUCLEOTIDE SEQUENCE</scope>
    <source>
        <strain evidence="6">CCMP1545</strain>
    </source>
</reference>
<sequence>MVFFMHTNLKADRPIRLALTQVYGLGPSTAQQLCDQLGFHPKMTTGSLKAGHWDQLARIVSAYHITGAELKRVQAEDIQRTVRMSSYKGFRFTQGLPLRGQRTHTNARTARKHRRLKR</sequence>
<dbReference type="GO" id="GO:0005739">
    <property type="term" value="C:mitochondrion"/>
    <property type="evidence" value="ECO:0007669"/>
    <property type="project" value="TreeGrafter"/>
</dbReference>
<proteinExistence type="inferred from homology"/>
<dbReference type="AlphaFoldDB" id="C1KR82"/>
<dbReference type="GO" id="GO:0006412">
    <property type="term" value="P:translation"/>
    <property type="evidence" value="ECO:0007669"/>
    <property type="project" value="InterPro"/>
</dbReference>
<accession>C1KR82</accession>
<dbReference type="InterPro" id="IPR027437">
    <property type="entry name" value="Rbsml_uS13_C"/>
</dbReference>
<keyword evidence="2 4" id="KW-0689">Ribosomal protein</keyword>
<feature type="region of interest" description="Disordered" evidence="5">
    <location>
        <begin position="98"/>
        <end position="118"/>
    </location>
</feature>
<keyword evidence="3 4" id="KW-0687">Ribonucleoprotein</keyword>
<evidence type="ECO:0000313" key="6">
    <source>
        <dbReference type="EMBL" id="ACO50714.1"/>
    </source>
</evidence>
<comment type="similarity">
    <text evidence="1 4">Belongs to the universal ribosomal protein uS13 family.</text>
</comment>
<evidence type="ECO:0000256" key="4">
    <source>
        <dbReference type="RuleBase" id="RU003830"/>
    </source>
</evidence>
<dbReference type="GO" id="GO:0015935">
    <property type="term" value="C:small ribosomal subunit"/>
    <property type="evidence" value="ECO:0007669"/>
    <property type="project" value="TreeGrafter"/>
</dbReference>
<dbReference type="PIRSF" id="PIRSF002134">
    <property type="entry name" value="Ribosomal_S13"/>
    <property type="match status" value="1"/>
</dbReference>
<evidence type="ECO:0000256" key="3">
    <source>
        <dbReference type="ARBA" id="ARBA00023274"/>
    </source>
</evidence>
<dbReference type="EMBL" id="FJ858268">
    <property type="protein sequence ID" value="ACO50714.1"/>
    <property type="molecule type" value="Genomic_DNA"/>
</dbReference>
<feature type="compositionally biased region" description="Basic residues" evidence="5">
    <location>
        <begin position="109"/>
        <end position="118"/>
    </location>
</feature>
<dbReference type="PANTHER" id="PTHR10871:SF1">
    <property type="entry name" value="SMALL RIBOSOMAL SUBUNIT PROTEIN US13M"/>
    <property type="match status" value="1"/>
</dbReference>
<gene>
    <name evidence="6" type="ORF">MicpuC_mit6</name>
</gene>